<dbReference type="InterPro" id="IPR024072">
    <property type="entry name" value="DHFR-like_dom_sf"/>
</dbReference>
<dbReference type="GO" id="GO:0008703">
    <property type="term" value="F:5-amino-6-(5-phosphoribosylamino)uracil reductase activity"/>
    <property type="evidence" value="ECO:0007669"/>
    <property type="project" value="InterPro"/>
</dbReference>
<keyword evidence="3" id="KW-1185">Reference proteome</keyword>
<gene>
    <name evidence="2" type="ORF">FH610_012580</name>
</gene>
<organism evidence="2 3">
    <name type="scientific">Microbispora catharanthi</name>
    <dbReference type="NCBI Taxonomy" id="1712871"/>
    <lineage>
        <taxon>Bacteria</taxon>
        <taxon>Bacillati</taxon>
        <taxon>Actinomycetota</taxon>
        <taxon>Actinomycetes</taxon>
        <taxon>Streptosporangiales</taxon>
        <taxon>Streptosporangiaceae</taxon>
        <taxon>Microbispora</taxon>
    </lineage>
</organism>
<dbReference type="Pfam" id="PF01872">
    <property type="entry name" value="RibD_C"/>
    <property type="match status" value="1"/>
</dbReference>
<proteinExistence type="predicted"/>
<reference evidence="2 3" key="1">
    <citation type="submission" date="2019-10" db="EMBL/GenBank/DDBJ databases">
        <title>Nonomuraea sp. nov., isolated from Phyllanthus amarus.</title>
        <authorList>
            <person name="Klykleung N."/>
            <person name="Tanasupawat S."/>
        </authorList>
    </citation>
    <scope>NUCLEOTIDE SEQUENCE [LARGE SCALE GENOMIC DNA]</scope>
    <source>
        <strain evidence="2 3">CR1-09</strain>
    </source>
</reference>
<dbReference type="SUPFAM" id="SSF53597">
    <property type="entry name" value="Dihydrofolate reductase-like"/>
    <property type="match status" value="1"/>
</dbReference>
<name>A0A5N6BYP3_9ACTN</name>
<evidence type="ECO:0000313" key="3">
    <source>
        <dbReference type="Proteomes" id="UP000313066"/>
    </source>
</evidence>
<accession>A0A5N6BYP3</accession>
<dbReference type="InterPro" id="IPR050765">
    <property type="entry name" value="Riboflavin_Biosynth_HTPR"/>
</dbReference>
<feature type="domain" description="Bacterial bifunctional deaminase-reductase C-terminal" evidence="1">
    <location>
        <begin position="5"/>
        <end position="167"/>
    </location>
</feature>
<dbReference type="AlphaFoldDB" id="A0A5N6BYP3"/>
<dbReference type="PANTHER" id="PTHR38011:SF12">
    <property type="entry name" value="BIFUNCTIONAL DEAMINASE-REDUCTASE DOMAIN PROTEIN"/>
    <property type="match status" value="1"/>
</dbReference>
<dbReference type="Proteomes" id="UP000313066">
    <property type="component" value="Unassembled WGS sequence"/>
</dbReference>
<comment type="caution">
    <text evidence="2">The sequence shown here is derived from an EMBL/GenBank/DDBJ whole genome shotgun (WGS) entry which is preliminary data.</text>
</comment>
<dbReference type="GO" id="GO:0009231">
    <property type="term" value="P:riboflavin biosynthetic process"/>
    <property type="evidence" value="ECO:0007669"/>
    <property type="project" value="InterPro"/>
</dbReference>
<sequence>MATMLYSATMSLDGFIAGPGGDMSWLTEHLGPNPTVDALVGDIGALLVGNRTFRGDDPYRDTPQEGEPFGGGWSGPQFVLTHDVPAAPVPGVTFVTDFGAAVAAAKSAAGDKYVNVLGADVAAQCLDAGLLDEILVCVAPVMLGDGVRLFSHPGGDRVRLERIGLTHVPHATNIWMRVVR</sequence>
<evidence type="ECO:0000313" key="2">
    <source>
        <dbReference type="EMBL" id="KAB8185599.1"/>
    </source>
</evidence>
<dbReference type="RefSeq" id="WP_139574489.1">
    <property type="nucleotide sequence ID" value="NZ_VDMA02000005.1"/>
</dbReference>
<dbReference type="PANTHER" id="PTHR38011">
    <property type="entry name" value="DIHYDROFOLATE REDUCTASE FAMILY PROTEIN (AFU_ORTHOLOGUE AFUA_8G06820)"/>
    <property type="match status" value="1"/>
</dbReference>
<dbReference type="Gene3D" id="3.40.430.10">
    <property type="entry name" value="Dihydrofolate Reductase, subunit A"/>
    <property type="match status" value="1"/>
</dbReference>
<evidence type="ECO:0000259" key="1">
    <source>
        <dbReference type="Pfam" id="PF01872"/>
    </source>
</evidence>
<protein>
    <submittedName>
        <fullName evidence="2">Dihydrofolate reductase</fullName>
    </submittedName>
</protein>
<dbReference type="InterPro" id="IPR002734">
    <property type="entry name" value="RibDG_C"/>
</dbReference>
<dbReference type="EMBL" id="VDMA02000005">
    <property type="protein sequence ID" value="KAB8185599.1"/>
    <property type="molecule type" value="Genomic_DNA"/>
</dbReference>